<dbReference type="InterPro" id="IPR034660">
    <property type="entry name" value="DinB/YfiT-like"/>
</dbReference>
<organism evidence="2 3">
    <name type="scientific">Hymenobacter fastidiosus</name>
    <dbReference type="NCBI Taxonomy" id="486264"/>
    <lineage>
        <taxon>Bacteria</taxon>
        <taxon>Pseudomonadati</taxon>
        <taxon>Bacteroidota</taxon>
        <taxon>Cytophagia</taxon>
        <taxon>Cytophagales</taxon>
        <taxon>Hymenobacteraceae</taxon>
        <taxon>Hymenobacter</taxon>
    </lineage>
</organism>
<gene>
    <name evidence="2" type="ORF">GCM10022408_04580</name>
</gene>
<name>A0ABP7RG36_9BACT</name>
<proteinExistence type="predicted"/>
<dbReference type="Gene3D" id="1.20.120.450">
    <property type="entry name" value="dinb family like domain"/>
    <property type="match status" value="1"/>
</dbReference>
<evidence type="ECO:0000313" key="2">
    <source>
        <dbReference type="EMBL" id="GAA3997019.1"/>
    </source>
</evidence>
<dbReference type="Pfam" id="PF12867">
    <property type="entry name" value="DinB_2"/>
    <property type="match status" value="1"/>
</dbReference>
<accession>A0ABP7RG36</accession>
<evidence type="ECO:0000259" key="1">
    <source>
        <dbReference type="Pfam" id="PF12867"/>
    </source>
</evidence>
<protein>
    <recommendedName>
        <fullName evidence="1">DinB-like domain-containing protein</fullName>
    </recommendedName>
</protein>
<keyword evidence="3" id="KW-1185">Reference proteome</keyword>
<reference evidence="3" key="1">
    <citation type="journal article" date="2019" name="Int. J. Syst. Evol. Microbiol.">
        <title>The Global Catalogue of Microorganisms (GCM) 10K type strain sequencing project: providing services to taxonomists for standard genome sequencing and annotation.</title>
        <authorList>
            <consortium name="The Broad Institute Genomics Platform"/>
            <consortium name="The Broad Institute Genome Sequencing Center for Infectious Disease"/>
            <person name="Wu L."/>
            <person name="Ma J."/>
        </authorList>
    </citation>
    <scope>NUCLEOTIDE SEQUENCE [LARGE SCALE GENOMIC DNA]</scope>
    <source>
        <strain evidence="3">JCM 17224</strain>
    </source>
</reference>
<dbReference type="Proteomes" id="UP001500567">
    <property type="component" value="Unassembled WGS sequence"/>
</dbReference>
<sequence>MYLLPKATVFSRLRPLMNHRLHLRFEQLEQATARLLDMTQALGDKAHQAPVPGQWSAAQVVQHLLVAETGIGQYIDKKVQQAEGLGQTGLLTFLRSRALRLALRLPFLRFKAPKYLAALTPETAPPLAELRTEWERTRRQLERTLNEFPSKLLSSMIFKHPRSGMLNIYQTLDFMVDHVLHHQRQLERISSRIKN</sequence>
<evidence type="ECO:0000313" key="3">
    <source>
        <dbReference type="Proteomes" id="UP001500567"/>
    </source>
</evidence>
<dbReference type="SUPFAM" id="SSF109854">
    <property type="entry name" value="DinB/YfiT-like putative metalloenzymes"/>
    <property type="match status" value="1"/>
</dbReference>
<feature type="domain" description="DinB-like" evidence="1">
    <location>
        <begin position="27"/>
        <end position="186"/>
    </location>
</feature>
<comment type="caution">
    <text evidence="2">The sequence shown here is derived from an EMBL/GenBank/DDBJ whole genome shotgun (WGS) entry which is preliminary data.</text>
</comment>
<dbReference type="EMBL" id="BAABDJ010000002">
    <property type="protein sequence ID" value="GAA3997019.1"/>
    <property type="molecule type" value="Genomic_DNA"/>
</dbReference>
<dbReference type="InterPro" id="IPR024775">
    <property type="entry name" value="DinB-like"/>
</dbReference>